<dbReference type="KEGG" id="tog:HNI00_13830"/>
<dbReference type="PIRSF" id="PIRSF032582">
    <property type="entry name" value="Cas2"/>
    <property type="match status" value="1"/>
</dbReference>
<dbReference type="InterPro" id="IPR021127">
    <property type="entry name" value="CRISPR_associated_Cas2"/>
</dbReference>
<evidence type="ECO:0000256" key="10">
    <source>
        <dbReference type="PIRNR" id="PIRNR032582"/>
    </source>
</evidence>
<protein>
    <recommendedName>
        <fullName evidence="9">CRISPR-associated endoribonuclease Cas2</fullName>
        <ecNumber evidence="9">3.1.-.-</ecNumber>
    </recommendedName>
</protein>
<dbReference type="GO" id="GO:0043571">
    <property type="term" value="P:maintenance of CRISPR repeat elements"/>
    <property type="evidence" value="ECO:0007669"/>
    <property type="project" value="UniProtKB-UniRule"/>
</dbReference>
<keyword evidence="6 9" id="KW-0378">Hydrolase</keyword>
<evidence type="ECO:0000313" key="11">
    <source>
        <dbReference type="EMBL" id="WOB44111.1"/>
    </source>
</evidence>
<dbReference type="EC" id="3.1.-.-" evidence="9"/>
<feature type="binding site" evidence="9">
    <location>
        <position position="8"/>
    </location>
    <ligand>
        <name>Mg(2+)</name>
        <dbReference type="ChEBI" id="CHEBI:18420"/>
        <note>catalytic</note>
    </ligand>
</feature>
<proteinExistence type="inferred from homology"/>
<evidence type="ECO:0000256" key="5">
    <source>
        <dbReference type="ARBA" id="ARBA00022759"/>
    </source>
</evidence>
<dbReference type="GO" id="GO:0051607">
    <property type="term" value="P:defense response to virus"/>
    <property type="evidence" value="ECO:0007669"/>
    <property type="project" value="UniProtKB-UniRule"/>
</dbReference>
<evidence type="ECO:0000256" key="9">
    <source>
        <dbReference type="HAMAP-Rule" id="MF_01471"/>
    </source>
</evidence>
<accession>A0AA97BDD8</accession>
<keyword evidence="7 9" id="KW-0460">Magnesium</keyword>
<dbReference type="GO" id="GO:0046872">
    <property type="term" value="F:metal ion binding"/>
    <property type="evidence" value="ECO:0007669"/>
    <property type="project" value="UniProtKB-UniRule"/>
</dbReference>
<evidence type="ECO:0000256" key="7">
    <source>
        <dbReference type="ARBA" id="ARBA00022842"/>
    </source>
</evidence>
<evidence type="ECO:0000256" key="6">
    <source>
        <dbReference type="ARBA" id="ARBA00022801"/>
    </source>
</evidence>
<dbReference type="SUPFAM" id="SSF143430">
    <property type="entry name" value="TTP0101/SSO1404-like"/>
    <property type="match status" value="1"/>
</dbReference>
<organism evidence="11">
    <name type="scientific">Thermoleptolyngbya oregonensis NK1-22</name>
    <dbReference type="NCBI Taxonomy" id="2547457"/>
    <lineage>
        <taxon>Bacteria</taxon>
        <taxon>Bacillati</taxon>
        <taxon>Cyanobacteriota</taxon>
        <taxon>Cyanophyceae</taxon>
        <taxon>Oculatellales</taxon>
        <taxon>Oculatellaceae</taxon>
        <taxon>Thermoleptolyngbya</taxon>
    </lineage>
</organism>
<dbReference type="RefSeq" id="WP_316787089.1">
    <property type="nucleotide sequence ID" value="NZ_CP053540.1"/>
</dbReference>
<gene>
    <name evidence="9 11" type="primary">cas2</name>
    <name evidence="11" type="ORF">HNI00_13830</name>
</gene>
<dbReference type="EMBL" id="CP053540">
    <property type="protein sequence ID" value="WOB44111.1"/>
    <property type="molecule type" value="Genomic_DNA"/>
</dbReference>
<evidence type="ECO:0000256" key="3">
    <source>
        <dbReference type="ARBA" id="ARBA00022722"/>
    </source>
</evidence>
<dbReference type="PANTHER" id="PTHR34405">
    <property type="entry name" value="CRISPR-ASSOCIATED ENDORIBONUCLEASE CAS2"/>
    <property type="match status" value="1"/>
</dbReference>
<keyword evidence="5 9" id="KW-0255">Endonuclease</keyword>
<dbReference type="GO" id="GO:0016787">
    <property type="term" value="F:hydrolase activity"/>
    <property type="evidence" value="ECO:0007669"/>
    <property type="project" value="UniProtKB-KW"/>
</dbReference>
<comment type="cofactor">
    <cofactor evidence="1 9">
        <name>Mg(2+)</name>
        <dbReference type="ChEBI" id="CHEBI:18420"/>
    </cofactor>
</comment>
<comment type="similarity">
    <text evidence="2 9 10">Belongs to the CRISPR-associated endoribonuclease Cas2 protein family.</text>
</comment>
<reference evidence="11" key="1">
    <citation type="submission" date="2020-05" db="EMBL/GenBank/DDBJ databases">
        <authorList>
            <person name="Zhu T."/>
            <person name="Keshari N."/>
            <person name="Lu X."/>
        </authorList>
    </citation>
    <scope>NUCLEOTIDE SEQUENCE</scope>
    <source>
        <strain evidence="11">NK1-22</strain>
    </source>
</reference>
<dbReference type="InterPro" id="IPR019199">
    <property type="entry name" value="Virulence_VapD/CRISPR_Cas2"/>
</dbReference>
<keyword evidence="4 9" id="KW-0479">Metal-binding</keyword>
<dbReference type="GO" id="GO:0004521">
    <property type="term" value="F:RNA endonuclease activity"/>
    <property type="evidence" value="ECO:0007669"/>
    <property type="project" value="UniProtKB-UniRule"/>
</dbReference>
<evidence type="ECO:0000256" key="4">
    <source>
        <dbReference type="ARBA" id="ARBA00022723"/>
    </source>
</evidence>
<comment type="function">
    <text evidence="9">CRISPR (clustered regularly interspaced short palindromic repeat), is an adaptive immune system that provides protection against mobile genetic elements (viruses, transposable elements and conjugative plasmids). CRISPR clusters contain sequences complementary to antecedent mobile elements and target invading nucleic acids. CRISPR clusters are transcribed and processed into CRISPR RNA (crRNA). Functions as a ssRNA-specific endoribonuclease. Involved in the integration of spacer DNA into the CRISPR cassette.</text>
</comment>
<dbReference type="CDD" id="cd09725">
    <property type="entry name" value="Cas2_I_II_III"/>
    <property type="match status" value="1"/>
</dbReference>
<keyword evidence="8 9" id="KW-0051">Antiviral defense</keyword>
<evidence type="ECO:0000256" key="2">
    <source>
        <dbReference type="ARBA" id="ARBA00009959"/>
    </source>
</evidence>
<sequence>MLVLVVYDIPDDKRRDRLAILLEGHGRRVQYSVFECFLSLSEMKKLYEKVKRQVKPAEDNVRFYWIAADSLPKTLTIGSEPPAPPPKAYII</sequence>
<name>A0AA97BDD8_9CYAN</name>
<evidence type="ECO:0000256" key="1">
    <source>
        <dbReference type="ARBA" id="ARBA00001946"/>
    </source>
</evidence>
<dbReference type="AlphaFoldDB" id="A0AA97BDD8"/>
<comment type="subunit">
    <text evidence="9">Homodimer, forms a heterotetramer with a Cas1 homodimer.</text>
</comment>
<evidence type="ECO:0000256" key="8">
    <source>
        <dbReference type="ARBA" id="ARBA00023118"/>
    </source>
</evidence>
<dbReference type="PANTHER" id="PTHR34405:SF3">
    <property type="entry name" value="CRISPR-ASSOCIATED ENDORIBONUCLEASE CAS2 3"/>
    <property type="match status" value="1"/>
</dbReference>
<dbReference type="Pfam" id="PF09827">
    <property type="entry name" value="CRISPR_Cas2"/>
    <property type="match status" value="1"/>
</dbReference>
<dbReference type="HAMAP" id="MF_01471">
    <property type="entry name" value="Cas2"/>
    <property type="match status" value="1"/>
</dbReference>
<keyword evidence="3 9" id="KW-0540">Nuclease</keyword>
<dbReference type="NCBIfam" id="TIGR01573">
    <property type="entry name" value="cas2"/>
    <property type="match status" value="1"/>
</dbReference>
<dbReference type="Gene3D" id="3.30.70.240">
    <property type="match status" value="1"/>
</dbReference>